<feature type="domain" description="Gelsolin-like" evidence="5">
    <location>
        <begin position="367"/>
        <end position="403"/>
    </location>
</feature>
<dbReference type="InterPro" id="IPR007123">
    <property type="entry name" value="Gelsolin-like_dom"/>
</dbReference>
<evidence type="ECO:0000256" key="2">
    <source>
        <dbReference type="ARBA" id="ARBA00022857"/>
    </source>
</evidence>
<dbReference type="InterPro" id="IPR023210">
    <property type="entry name" value="NADP_OxRdtase_dom"/>
</dbReference>
<dbReference type="Gene3D" id="3.20.20.100">
    <property type="entry name" value="NADP-dependent oxidoreductase domain"/>
    <property type="match status" value="1"/>
</dbReference>
<dbReference type="GO" id="GO:0051015">
    <property type="term" value="F:actin filament binding"/>
    <property type="evidence" value="ECO:0007669"/>
    <property type="project" value="InterPro"/>
</dbReference>
<reference evidence="7" key="1">
    <citation type="submission" date="2016-11" db="UniProtKB">
        <authorList>
            <consortium name="WormBaseParasite"/>
        </authorList>
    </citation>
    <scope>IDENTIFICATION</scope>
</reference>
<name>A0A1I7X355_HETBA</name>
<sequence>MDTEGRDYVRNTMPIIGLGTYQIQDEDTLYEVIDAGLEAGYRCIDTAQLYGNEDVIGNVLSELLPKHGLRREDIFISTKLSPACQGKDKADKAIEESLDNLEIDYIDLLIIHWPGICKMPGTYPHNQRLRKESWQVLEEYYTFSILERGDVRAIGVSNYEIRHLEELLEYCSVLPALNQIEYHPHFHQTDLVEYCKNKEISFQVPLHRFKIFSLLNTIITLILSIFRIRIATTLILLSLDVPEHQLSPRMLMISCTPFHLNTKINVFRLEPVPKSSYGVFYTGDAYICLMMGVAAIKTVEIDQALGGLPVQHREIQDHESSLFLSYFPDGIRYINGGYDTGYKHVEDIFKDWKPKLFHCKGKRNIRCTQVDCKKDSLNLGDVFILDLGRDIYVWMPPESGRLERIKTKTGRLTQHSGRTSAEKTRLAKLLRQRTMMKTTGRELVNKSRCGSMGLDDMQLRQYITHSTETPKIRNKVGSGNKYINYEFFKYLKST</sequence>
<keyword evidence="3" id="KW-0560">Oxidoreductase</keyword>
<evidence type="ECO:0000259" key="4">
    <source>
        <dbReference type="Pfam" id="PF00248"/>
    </source>
</evidence>
<comment type="similarity">
    <text evidence="1">Belongs to the aldo/keto reductase family.</text>
</comment>
<dbReference type="PANTHER" id="PTHR43827:SF3">
    <property type="entry name" value="NADP-DEPENDENT OXIDOREDUCTASE DOMAIN-CONTAINING PROTEIN"/>
    <property type="match status" value="1"/>
</dbReference>
<dbReference type="PANTHER" id="PTHR43827">
    <property type="entry name" value="2,5-DIKETO-D-GLUCONIC ACID REDUCTASE"/>
    <property type="match status" value="1"/>
</dbReference>
<dbReference type="WBParaSite" id="Hba_11840">
    <property type="protein sequence ID" value="Hba_11840"/>
    <property type="gene ID" value="Hba_11840"/>
</dbReference>
<evidence type="ECO:0000256" key="3">
    <source>
        <dbReference type="ARBA" id="ARBA00023002"/>
    </source>
</evidence>
<organism evidence="6 7">
    <name type="scientific">Heterorhabditis bacteriophora</name>
    <name type="common">Entomopathogenic nematode worm</name>
    <dbReference type="NCBI Taxonomy" id="37862"/>
    <lineage>
        <taxon>Eukaryota</taxon>
        <taxon>Metazoa</taxon>
        <taxon>Ecdysozoa</taxon>
        <taxon>Nematoda</taxon>
        <taxon>Chromadorea</taxon>
        <taxon>Rhabditida</taxon>
        <taxon>Rhabditina</taxon>
        <taxon>Rhabditomorpha</taxon>
        <taxon>Strongyloidea</taxon>
        <taxon>Heterorhabditidae</taxon>
        <taxon>Heterorhabditis</taxon>
    </lineage>
</organism>
<dbReference type="InterPro" id="IPR036812">
    <property type="entry name" value="NAD(P)_OxRdtase_dom_sf"/>
</dbReference>
<dbReference type="PRINTS" id="PR00069">
    <property type="entry name" value="ALDKETRDTASE"/>
</dbReference>
<dbReference type="AlphaFoldDB" id="A0A1I7X355"/>
<evidence type="ECO:0000313" key="6">
    <source>
        <dbReference type="Proteomes" id="UP000095283"/>
    </source>
</evidence>
<evidence type="ECO:0000259" key="5">
    <source>
        <dbReference type="Pfam" id="PF00626"/>
    </source>
</evidence>
<dbReference type="SUPFAM" id="SSF55753">
    <property type="entry name" value="Actin depolymerizing proteins"/>
    <property type="match status" value="2"/>
</dbReference>
<protein>
    <submittedName>
        <fullName evidence="7">Aldo_ket_red domain-containing protein</fullName>
    </submittedName>
</protein>
<proteinExistence type="inferred from homology"/>
<dbReference type="GO" id="GO:0016616">
    <property type="term" value="F:oxidoreductase activity, acting on the CH-OH group of donors, NAD or NADP as acceptor"/>
    <property type="evidence" value="ECO:0007669"/>
    <property type="project" value="UniProtKB-ARBA"/>
</dbReference>
<dbReference type="InterPro" id="IPR020471">
    <property type="entry name" value="AKR"/>
</dbReference>
<dbReference type="Pfam" id="PF00626">
    <property type="entry name" value="Gelsolin"/>
    <property type="match status" value="1"/>
</dbReference>
<keyword evidence="2" id="KW-0521">NADP</keyword>
<dbReference type="SUPFAM" id="SSF51430">
    <property type="entry name" value="NAD(P)-linked oxidoreductase"/>
    <property type="match status" value="1"/>
</dbReference>
<dbReference type="InterPro" id="IPR029006">
    <property type="entry name" value="ADF-H/Gelsolin-like_dom_sf"/>
</dbReference>
<dbReference type="SMART" id="SM00262">
    <property type="entry name" value="GEL"/>
    <property type="match status" value="2"/>
</dbReference>
<keyword evidence="6" id="KW-1185">Reference proteome</keyword>
<dbReference type="Pfam" id="PF00248">
    <property type="entry name" value="Aldo_ket_red"/>
    <property type="match status" value="1"/>
</dbReference>
<dbReference type="InterPro" id="IPR007122">
    <property type="entry name" value="Villin/Gelsolin"/>
</dbReference>
<accession>A0A1I7X355</accession>
<dbReference type="Gene3D" id="3.40.20.10">
    <property type="entry name" value="Severin"/>
    <property type="match status" value="2"/>
</dbReference>
<evidence type="ECO:0000256" key="1">
    <source>
        <dbReference type="ARBA" id="ARBA00007905"/>
    </source>
</evidence>
<feature type="domain" description="NADP-dependent oxidoreductase" evidence="4">
    <location>
        <begin position="16"/>
        <end position="202"/>
    </location>
</feature>
<evidence type="ECO:0000313" key="7">
    <source>
        <dbReference type="WBParaSite" id="Hba_11840"/>
    </source>
</evidence>
<dbReference type="Proteomes" id="UP000095283">
    <property type="component" value="Unplaced"/>
</dbReference>